<keyword evidence="2" id="KW-1185">Reference proteome</keyword>
<comment type="caution">
    <text evidence="1">The sequence shown here is derived from an EMBL/GenBank/DDBJ whole genome shotgun (WGS) entry which is preliminary data.</text>
</comment>
<evidence type="ECO:0008006" key="3">
    <source>
        <dbReference type="Google" id="ProtNLM"/>
    </source>
</evidence>
<dbReference type="Proteomes" id="UP001598130">
    <property type="component" value="Unassembled WGS sequence"/>
</dbReference>
<organism evidence="1 2">
    <name type="scientific">Phenylobacterium ferrooxidans</name>
    <dbReference type="NCBI Taxonomy" id="2982689"/>
    <lineage>
        <taxon>Bacteria</taxon>
        <taxon>Pseudomonadati</taxon>
        <taxon>Pseudomonadota</taxon>
        <taxon>Alphaproteobacteria</taxon>
        <taxon>Caulobacterales</taxon>
        <taxon>Caulobacteraceae</taxon>
        <taxon>Phenylobacterium</taxon>
    </lineage>
</organism>
<dbReference type="EMBL" id="JAOTJD010000008">
    <property type="protein sequence ID" value="MFD3263549.1"/>
    <property type="molecule type" value="Genomic_DNA"/>
</dbReference>
<evidence type="ECO:0000313" key="1">
    <source>
        <dbReference type="EMBL" id="MFD3263549.1"/>
    </source>
</evidence>
<sequence>MADLALHPADIGAIEPRLVRQLLLRPPALTPHALHILSEAPADIHARHRAPMMTIVLRTMSLISLDLMAGQSEPRVMFDLSSPKHSVLLEKTLEHIFLVELSKILLLQVGCSFEVLRSEFDSEGYDLVVDAREVIRHIQLKGMMRGGARSSVNINLGLGRKASGCVVWMVANPQTLEIGPFYWFGGAPGAPLPPLGDKIARHSKANTQGIKTLRQDLREVSKGRFERVETMERLVQRLFGATAPRVALEILRAHLAERRGGGDAAHSAWWLDQAAKGDFSSIPDDLRWDTSAEFAHLIDGYRLLGVEGPPEARSHMESMRKRRALDGRWIGTVSDLWIMLFLEHRRFRFEGRDPSPAEVADLDRLCRDLREGAIALGA</sequence>
<gene>
    <name evidence="1" type="ORF">OCL97_06150</name>
</gene>
<protein>
    <recommendedName>
        <fullName evidence="3">DUF4365 domain-containing protein</fullName>
    </recommendedName>
</protein>
<name>A0ABW6CKW1_9CAUL</name>
<evidence type="ECO:0000313" key="2">
    <source>
        <dbReference type="Proteomes" id="UP001598130"/>
    </source>
</evidence>
<reference evidence="1 2" key="1">
    <citation type="submission" date="2022-09" db="EMBL/GenBank/DDBJ databases">
        <title>New species of Phenylobacterium.</title>
        <authorList>
            <person name="Mieszkin S."/>
        </authorList>
    </citation>
    <scope>NUCLEOTIDE SEQUENCE [LARGE SCALE GENOMIC DNA]</scope>
    <source>
        <strain evidence="1 2">HK31-G</strain>
    </source>
</reference>
<accession>A0ABW6CKW1</accession>
<dbReference type="RefSeq" id="WP_377368678.1">
    <property type="nucleotide sequence ID" value="NZ_JAOTJD010000008.1"/>
</dbReference>
<proteinExistence type="predicted"/>